<keyword evidence="10" id="KW-1185">Reference proteome</keyword>
<dbReference type="GO" id="GO:0005737">
    <property type="term" value="C:cytoplasm"/>
    <property type="evidence" value="ECO:0007669"/>
    <property type="project" value="UniProtKB-SubCell"/>
</dbReference>
<proteinExistence type="inferred from homology"/>
<feature type="domain" description="Pyrroline-5-carboxylate reductase catalytic N-terminal" evidence="7">
    <location>
        <begin position="3"/>
        <end position="97"/>
    </location>
</feature>
<evidence type="ECO:0000313" key="9">
    <source>
        <dbReference type="EMBL" id="GGE29134.1"/>
    </source>
</evidence>
<comment type="catalytic activity">
    <reaction evidence="4">
        <text>L-proline + NAD(+) = (S)-1-pyrroline-5-carboxylate + NADH + 2 H(+)</text>
        <dbReference type="Rhea" id="RHEA:14105"/>
        <dbReference type="ChEBI" id="CHEBI:15378"/>
        <dbReference type="ChEBI" id="CHEBI:17388"/>
        <dbReference type="ChEBI" id="CHEBI:57540"/>
        <dbReference type="ChEBI" id="CHEBI:57945"/>
        <dbReference type="ChEBI" id="CHEBI:60039"/>
        <dbReference type="EC" id="1.5.1.2"/>
    </reaction>
</comment>
<comment type="subcellular location">
    <subcellularLocation>
        <location evidence="4">Cytoplasm</location>
    </subcellularLocation>
</comment>
<dbReference type="RefSeq" id="WP_188407923.1">
    <property type="nucleotide sequence ID" value="NZ_BMCP01000001.1"/>
</dbReference>
<dbReference type="Pfam" id="PF14748">
    <property type="entry name" value="P5CR_dimer"/>
    <property type="match status" value="1"/>
</dbReference>
<keyword evidence="4" id="KW-0641">Proline biosynthesis</keyword>
<reference evidence="9" key="1">
    <citation type="journal article" date="2014" name="Int. J. Syst. Evol. Microbiol.">
        <title>Complete genome sequence of Corynebacterium casei LMG S-19264T (=DSM 44701T), isolated from a smear-ripened cheese.</title>
        <authorList>
            <consortium name="US DOE Joint Genome Institute (JGI-PGF)"/>
            <person name="Walter F."/>
            <person name="Albersmeier A."/>
            <person name="Kalinowski J."/>
            <person name="Ruckert C."/>
        </authorList>
    </citation>
    <scope>NUCLEOTIDE SEQUENCE</scope>
    <source>
        <strain evidence="9">CCM 7684</strain>
    </source>
</reference>
<gene>
    <name evidence="4 9" type="primary">proC</name>
    <name evidence="9" type="ORF">GCM10007276_02840</name>
</gene>
<evidence type="ECO:0000256" key="4">
    <source>
        <dbReference type="HAMAP-Rule" id="MF_01925"/>
    </source>
</evidence>
<evidence type="ECO:0000256" key="5">
    <source>
        <dbReference type="NCBIfam" id="TIGR00112"/>
    </source>
</evidence>
<keyword evidence="3 4" id="KW-0560">Oxidoreductase</keyword>
<sequence>MTKIILVGCGNMGFAMLQRWMAHDEKPDVLVVEPAEALRTRAGQAGARTIADQADLPAGWQADVVMLATKPALVLEVIGHYAAAMHSGSVVVSVAAGIAASAIAERLGAGAAVIRCMPNTPAAIGEGMMVCCPNADVTRDQRQLVQRLLEGNGKVAFVDDEAMMDAVTAVSGSGPAYVFHFIECLAAAGEKAGLPADLSLMLARQTALGAARLASESNDPPAELRRQVTSPNGTTAAALDVLMRADDGLMDLLKEAVTAAKDRSVALGKPS</sequence>
<dbReference type="PIRSF" id="PIRSF000193">
    <property type="entry name" value="Pyrrol-5-carb_rd"/>
    <property type="match status" value="1"/>
</dbReference>
<reference evidence="9" key="2">
    <citation type="submission" date="2020-09" db="EMBL/GenBank/DDBJ databases">
        <authorList>
            <person name="Sun Q."/>
            <person name="Sedlacek I."/>
        </authorList>
    </citation>
    <scope>NUCLEOTIDE SEQUENCE</scope>
    <source>
        <strain evidence="9">CCM 7684</strain>
    </source>
</reference>
<dbReference type="InterPro" id="IPR029036">
    <property type="entry name" value="P5CR_dimer"/>
</dbReference>
<name>A0A8J2VKW8_9RHOB</name>
<dbReference type="Gene3D" id="3.40.50.720">
    <property type="entry name" value="NAD(P)-binding Rossmann-like Domain"/>
    <property type="match status" value="1"/>
</dbReference>
<evidence type="ECO:0000256" key="6">
    <source>
        <dbReference type="PIRSR" id="PIRSR000193-1"/>
    </source>
</evidence>
<comment type="function">
    <text evidence="4">Catalyzes the reduction of 1-pyrroline-5-carboxylate (PCA) to L-proline.</text>
</comment>
<keyword evidence="2 4" id="KW-0521">NADP</keyword>
<feature type="domain" description="Pyrroline-5-carboxylate reductase dimerisation" evidence="8">
    <location>
        <begin position="161"/>
        <end position="265"/>
    </location>
</feature>
<feature type="binding site" evidence="6">
    <location>
        <begin position="68"/>
        <end position="71"/>
    </location>
    <ligand>
        <name>NADP(+)</name>
        <dbReference type="ChEBI" id="CHEBI:58349"/>
    </ligand>
</feature>
<evidence type="ECO:0000256" key="3">
    <source>
        <dbReference type="ARBA" id="ARBA00023002"/>
    </source>
</evidence>
<comment type="similarity">
    <text evidence="1 4">Belongs to the pyrroline-5-carboxylate reductase family.</text>
</comment>
<dbReference type="PANTHER" id="PTHR11645">
    <property type="entry name" value="PYRROLINE-5-CARBOXYLATE REDUCTASE"/>
    <property type="match status" value="1"/>
</dbReference>
<evidence type="ECO:0000313" key="10">
    <source>
        <dbReference type="Proteomes" id="UP000602745"/>
    </source>
</evidence>
<dbReference type="Proteomes" id="UP000602745">
    <property type="component" value="Unassembled WGS sequence"/>
</dbReference>
<dbReference type="NCBIfam" id="TIGR00112">
    <property type="entry name" value="proC"/>
    <property type="match status" value="1"/>
</dbReference>
<keyword evidence="4" id="KW-0028">Amino-acid biosynthesis</keyword>
<dbReference type="SUPFAM" id="SSF51735">
    <property type="entry name" value="NAD(P)-binding Rossmann-fold domains"/>
    <property type="match status" value="1"/>
</dbReference>
<accession>A0A8J2VKW8</accession>
<evidence type="ECO:0000259" key="8">
    <source>
        <dbReference type="Pfam" id="PF14748"/>
    </source>
</evidence>
<dbReference type="UniPathway" id="UPA00098">
    <property type="reaction ID" value="UER00361"/>
</dbReference>
<dbReference type="HAMAP" id="MF_01925">
    <property type="entry name" value="P5C_reductase"/>
    <property type="match status" value="1"/>
</dbReference>
<protein>
    <recommendedName>
        <fullName evidence="4 5">Pyrroline-5-carboxylate reductase</fullName>
        <shortName evidence="4">P5C reductase</shortName>
        <shortName evidence="4">P5CR</shortName>
        <ecNumber evidence="4 5">1.5.1.2</ecNumber>
    </recommendedName>
    <alternativeName>
        <fullName evidence="4">PCA reductase</fullName>
    </alternativeName>
</protein>
<dbReference type="InterPro" id="IPR036291">
    <property type="entry name" value="NAD(P)-bd_dom_sf"/>
</dbReference>
<comment type="caution">
    <text evidence="9">The sequence shown here is derived from an EMBL/GenBank/DDBJ whole genome shotgun (WGS) entry which is preliminary data.</text>
</comment>
<comment type="catalytic activity">
    <reaction evidence="4">
        <text>L-proline + NADP(+) = (S)-1-pyrroline-5-carboxylate + NADPH + 2 H(+)</text>
        <dbReference type="Rhea" id="RHEA:14109"/>
        <dbReference type="ChEBI" id="CHEBI:15378"/>
        <dbReference type="ChEBI" id="CHEBI:17388"/>
        <dbReference type="ChEBI" id="CHEBI:57783"/>
        <dbReference type="ChEBI" id="CHEBI:58349"/>
        <dbReference type="ChEBI" id="CHEBI:60039"/>
        <dbReference type="EC" id="1.5.1.2"/>
    </reaction>
</comment>
<dbReference type="EC" id="1.5.1.2" evidence="4 5"/>
<dbReference type="GO" id="GO:0055129">
    <property type="term" value="P:L-proline biosynthetic process"/>
    <property type="evidence" value="ECO:0007669"/>
    <property type="project" value="UniProtKB-UniRule"/>
</dbReference>
<dbReference type="GO" id="GO:0004735">
    <property type="term" value="F:pyrroline-5-carboxylate reductase activity"/>
    <property type="evidence" value="ECO:0007669"/>
    <property type="project" value="UniProtKB-UniRule"/>
</dbReference>
<comment type="pathway">
    <text evidence="4">Amino-acid biosynthesis; L-proline biosynthesis; L-proline from L-glutamate 5-semialdehyde: step 1/1.</text>
</comment>
<dbReference type="PANTHER" id="PTHR11645:SF0">
    <property type="entry name" value="PYRROLINE-5-CARBOXYLATE REDUCTASE 3"/>
    <property type="match status" value="1"/>
</dbReference>
<dbReference type="Gene3D" id="1.10.3730.10">
    <property type="entry name" value="ProC C-terminal domain-like"/>
    <property type="match status" value="1"/>
</dbReference>
<dbReference type="Pfam" id="PF03807">
    <property type="entry name" value="F420_oxidored"/>
    <property type="match status" value="1"/>
</dbReference>
<dbReference type="SUPFAM" id="SSF48179">
    <property type="entry name" value="6-phosphogluconate dehydrogenase C-terminal domain-like"/>
    <property type="match status" value="1"/>
</dbReference>
<organism evidence="9 10">
    <name type="scientific">Agaricicola taiwanensis</name>
    <dbReference type="NCBI Taxonomy" id="591372"/>
    <lineage>
        <taxon>Bacteria</taxon>
        <taxon>Pseudomonadati</taxon>
        <taxon>Pseudomonadota</taxon>
        <taxon>Alphaproteobacteria</taxon>
        <taxon>Rhodobacterales</taxon>
        <taxon>Paracoccaceae</taxon>
        <taxon>Agaricicola</taxon>
    </lineage>
</organism>
<dbReference type="AlphaFoldDB" id="A0A8J2VKW8"/>
<dbReference type="InterPro" id="IPR000304">
    <property type="entry name" value="Pyrroline-COOH_reductase"/>
</dbReference>
<dbReference type="InterPro" id="IPR028939">
    <property type="entry name" value="P5C_Rdtase_cat_N"/>
</dbReference>
<dbReference type="EMBL" id="BMCP01000001">
    <property type="protein sequence ID" value="GGE29134.1"/>
    <property type="molecule type" value="Genomic_DNA"/>
</dbReference>
<evidence type="ECO:0000256" key="1">
    <source>
        <dbReference type="ARBA" id="ARBA00005525"/>
    </source>
</evidence>
<evidence type="ECO:0000259" key="7">
    <source>
        <dbReference type="Pfam" id="PF03807"/>
    </source>
</evidence>
<dbReference type="FunFam" id="1.10.3730.10:FF:000001">
    <property type="entry name" value="Pyrroline-5-carboxylate reductase"/>
    <property type="match status" value="1"/>
</dbReference>
<dbReference type="InterPro" id="IPR008927">
    <property type="entry name" value="6-PGluconate_DH-like_C_sf"/>
</dbReference>
<keyword evidence="4" id="KW-0963">Cytoplasm</keyword>
<evidence type="ECO:0000256" key="2">
    <source>
        <dbReference type="ARBA" id="ARBA00022857"/>
    </source>
</evidence>